<dbReference type="InParanoid" id="A0A1V8SKU9"/>
<keyword evidence="2" id="KW-1185">Reference proteome</keyword>
<sequence>MSKNEPSLPLAFSVPVDMLLGHFIVPPRPVYPLAYDQYMLWPDKALKWPRDQATRDAIDVLDRRIREIVGPSIVVEKKMGCIGAMLMFWLVKQPSDEHLLQLGKLNGISEVQKDGVEDNISYD</sequence>
<protein>
    <submittedName>
        <fullName evidence="1">Uncharacterized protein</fullName>
    </submittedName>
</protein>
<proteinExistence type="predicted"/>
<dbReference type="AlphaFoldDB" id="A0A1V8SKU9"/>
<accession>A0A1V8SKU9</accession>
<evidence type="ECO:0000313" key="1">
    <source>
        <dbReference type="EMBL" id="OQN99570.1"/>
    </source>
</evidence>
<evidence type="ECO:0000313" key="2">
    <source>
        <dbReference type="Proteomes" id="UP000192596"/>
    </source>
</evidence>
<gene>
    <name evidence="1" type="ORF">B0A48_14712</name>
</gene>
<name>A0A1V8SKU9_9PEZI</name>
<organism evidence="1 2">
    <name type="scientific">Cryoendolithus antarcticus</name>
    <dbReference type="NCBI Taxonomy" id="1507870"/>
    <lineage>
        <taxon>Eukaryota</taxon>
        <taxon>Fungi</taxon>
        <taxon>Dikarya</taxon>
        <taxon>Ascomycota</taxon>
        <taxon>Pezizomycotina</taxon>
        <taxon>Dothideomycetes</taxon>
        <taxon>Dothideomycetidae</taxon>
        <taxon>Cladosporiales</taxon>
        <taxon>Cladosporiaceae</taxon>
        <taxon>Cryoendolithus</taxon>
    </lineage>
</organism>
<reference evidence="2" key="1">
    <citation type="submission" date="2017-03" db="EMBL/GenBank/DDBJ databases">
        <title>Genomes of endolithic fungi from Antarctica.</title>
        <authorList>
            <person name="Coleine C."/>
            <person name="Masonjones S."/>
            <person name="Stajich J.E."/>
        </authorList>
    </citation>
    <scope>NUCLEOTIDE SEQUENCE [LARGE SCALE GENOMIC DNA]</scope>
    <source>
        <strain evidence="2">CCFEE 5527</strain>
    </source>
</reference>
<comment type="caution">
    <text evidence="1">The sequence shown here is derived from an EMBL/GenBank/DDBJ whole genome shotgun (WGS) entry which is preliminary data.</text>
</comment>
<dbReference type="EMBL" id="NAJO01000039">
    <property type="protein sequence ID" value="OQN99570.1"/>
    <property type="molecule type" value="Genomic_DNA"/>
</dbReference>
<dbReference type="Proteomes" id="UP000192596">
    <property type="component" value="Unassembled WGS sequence"/>
</dbReference>